<gene>
    <name evidence="5" type="primary">artM</name>
    <name evidence="5" type="ORF">ENSA5_38970</name>
</gene>
<dbReference type="InterPro" id="IPR003439">
    <property type="entry name" value="ABC_transporter-like_ATP-bd"/>
</dbReference>
<evidence type="ECO:0000313" key="6">
    <source>
        <dbReference type="Proteomes" id="UP000237968"/>
    </source>
</evidence>
<evidence type="ECO:0000256" key="3">
    <source>
        <dbReference type="SAM" id="Phobius"/>
    </source>
</evidence>
<reference evidence="5 6" key="1">
    <citation type="submission" date="2018-03" db="EMBL/GenBank/DDBJ databases">
        <title>Draft Genome Sequences of the Obligatory Marine Myxobacteria Enhygromyxa salina SWB005.</title>
        <authorList>
            <person name="Poehlein A."/>
            <person name="Moghaddam J.A."/>
            <person name="Harms H."/>
            <person name="Alanjari M."/>
            <person name="Koenig G.M."/>
            <person name="Daniel R."/>
            <person name="Schaeberle T.F."/>
        </authorList>
    </citation>
    <scope>NUCLEOTIDE SEQUENCE [LARGE SCALE GENOMIC DNA]</scope>
    <source>
        <strain evidence="5 6">SWB005</strain>
    </source>
</reference>
<keyword evidence="1" id="KW-0547">Nucleotide-binding</keyword>
<dbReference type="PANTHER" id="PTHR24220:SF687">
    <property type="entry name" value="ABC TRANSPORTER ATP-BINDING PROTEIN SCO2324-RELATED"/>
    <property type="match status" value="1"/>
</dbReference>
<sequence>MVAPQPSPRDPRILLEARALDIDRPDGAPLLRGVELELREGEIVALLGGSGAGKSTLVTALHDRGALEAAGFSVRAELLGCHAGVGIVPQRGALFDHLDVAGNLALAMRNAYPVREVTAGALQESLHSVDLPREWAGGEAREVGRLSGGEAQRLAVARTLAGGRRILFLDEPSVGLDPLRVEMLADLLRGEILGRKAAALVITHELEFAAGFADRFWFMDRREHGIVELDPLAAIPEAERVEARASLREARRPRALRRAVGAAIGDQMIARLAADQAPSVPESGAGLLARIGAGVGRAARRVGRAALGGLEVGPRVAASAPRALTRPRDFIEVMIPVLKQALWRPAAFFSIVSLLIGFTLLYILHRSIGGGELPIRPERVFSLIGSMHVIALAPPLSGILFAATSANALVAWLGGMSLTRQTSALEALGISKARYLWVPAWLGLVGSYLAMAALFTLGMLVGGVLYIELRVPELDGGWTFAWELLTADILDPPPERAVFRVRALGLCCVYALGIAGDAIAKGARAKRSAEDVTVAMVSSVMVTTLWIVALELGSLVLIYAGD</sequence>
<dbReference type="InterPro" id="IPR017871">
    <property type="entry name" value="ABC_transporter-like_CS"/>
</dbReference>
<dbReference type="PANTHER" id="PTHR24220">
    <property type="entry name" value="IMPORT ATP-BINDING PROTEIN"/>
    <property type="match status" value="1"/>
</dbReference>
<dbReference type="GO" id="GO:0016887">
    <property type="term" value="F:ATP hydrolysis activity"/>
    <property type="evidence" value="ECO:0007669"/>
    <property type="project" value="InterPro"/>
</dbReference>
<accession>A0A2S9XRD9</accession>
<evidence type="ECO:0000259" key="4">
    <source>
        <dbReference type="PROSITE" id="PS50893"/>
    </source>
</evidence>
<dbReference type="InterPro" id="IPR003593">
    <property type="entry name" value="AAA+_ATPase"/>
</dbReference>
<dbReference type="PROSITE" id="PS50893">
    <property type="entry name" value="ABC_TRANSPORTER_2"/>
    <property type="match status" value="1"/>
</dbReference>
<organism evidence="5 6">
    <name type="scientific">Enhygromyxa salina</name>
    <dbReference type="NCBI Taxonomy" id="215803"/>
    <lineage>
        <taxon>Bacteria</taxon>
        <taxon>Pseudomonadati</taxon>
        <taxon>Myxococcota</taxon>
        <taxon>Polyangia</taxon>
        <taxon>Nannocystales</taxon>
        <taxon>Nannocystaceae</taxon>
        <taxon>Enhygromyxa</taxon>
    </lineage>
</organism>
<dbReference type="InterPro" id="IPR015854">
    <property type="entry name" value="ABC_transpr_LolD-like"/>
</dbReference>
<keyword evidence="3" id="KW-0472">Membrane</keyword>
<dbReference type="RefSeq" id="WP_146155891.1">
    <property type="nucleotide sequence ID" value="NZ_PVNK01000170.1"/>
</dbReference>
<dbReference type="GO" id="GO:0022857">
    <property type="term" value="F:transmembrane transporter activity"/>
    <property type="evidence" value="ECO:0007669"/>
    <property type="project" value="TreeGrafter"/>
</dbReference>
<dbReference type="GO" id="GO:0043190">
    <property type="term" value="C:ATP-binding cassette (ABC) transporter complex"/>
    <property type="evidence" value="ECO:0007669"/>
    <property type="project" value="InterPro"/>
</dbReference>
<protein>
    <submittedName>
        <fullName evidence="5">Arginine transport ATP-binding protein ArtM</fullName>
    </submittedName>
</protein>
<dbReference type="EMBL" id="PVNK01000170">
    <property type="protein sequence ID" value="PRP95432.1"/>
    <property type="molecule type" value="Genomic_DNA"/>
</dbReference>
<proteinExistence type="predicted"/>
<dbReference type="OrthoDB" id="9805130at2"/>
<dbReference type="AlphaFoldDB" id="A0A2S9XRD9"/>
<dbReference type="GO" id="GO:0005524">
    <property type="term" value="F:ATP binding"/>
    <property type="evidence" value="ECO:0007669"/>
    <property type="project" value="UniProtKB-KW"/>
</dbReference>
<dbReference type="InterPro" id="IPR030802">
    <property type="entry name" value="Permease_MalE"/>
</dbReference>
<feature type="transmembrane region" description="Helical" evidence="3">
    <location>
        <begin position="440"/>
        <end position="467"/>
    </location>
</feature>
<dbReference type="SUPFAM" id="SSF52540">
    <property type="entry name" value="P-loop containing nucleoside triphosphate hydrolases"/>
    <property type="match status" value="1"/>
</dbReference>
<dbReference type="Gene3D" id="3.40.50.300">
    <property type="entry name" value="P-loop containing nucleotide triphosphate hydrolases"/>
    <property type="match status" value="1"/>
</dbReference>
<evidence type="ECO:0000256" key="1">
    <source>
        <dbReference type="ARBA" id="ARBA00022741"/>
    </source>
</evidence>
<dbReference type="PROSITE" id="PS00211">
    <property type="entry name" value="ABC_TRANSPORTER_1"/>
    <property type="match status" value="1"/>
</dbReference>
<keyword evidence="3" id="KW-1133">Transmembrane helix</keyword>
<evidence type="ECO:0000256" key="2">
    <source>
        <dbReference type="ARBA" id="ARBA00022840"/>
    </source>
</evidence>
<evidence type="ECO:0000313" key="5">
    <source>
        <dbReference type="EMBL" id="PRP95432.1"/>
    </source>
</evidence>
<dbReference type="Proteomes" id="UP000237968">
    <property type="component" value="Unassembled WGS sequence"/>
</dbReference>
<dbReference type="Pfam" id="PF00005">
    <property type="entry name" value="ABC_tran"/>
    <property type="match status" value="1"/>
</dbReference>
<feature type="transmembrane region" description="Helical" evidence="3">
    <location>
        <begin position="342"/>
        <end position="364"/>
    </location>
</feature>
<keyword evidence="3" id="KW-0812">Transmembrane</keyword>
<keyword evidence="2 5" id="KW-0067">ATP-binding</keyword>
<name>A0A2S9XRD9_9BACT</name>
<dbReference type="SMART" id="SM00382">
    <property type="entry name" value="AAA"/>
    <property type="match status" value="1"/>
</dbReference>
<comment type="caution">
    <text evidence="5">The sequence shown here is derived from an EMBL/GenBank/DDBJ whole genome shotgun (WGS) entry which is preliminary data.</text>
</comment>
<feature type="transmembrane region" description="Helical" evidence="3">
    <location>
        <begin position="532"/>
        <end position="560"/>
    </location>
</feature>
<keyword evidence="6" id="KW-1185">Reference proteome</keyword>
<feature type="domain" description="ABC transporter" evidence="4">
    <location>
        <begin position="15"/>
        <end position="245"/>
    </location>
</feature>
<dbReference type="Pfam" id="PF02405">
    <property type="entry name" value="MlaE"/>
    <property type="match status" value="1"/>
</dbReference>
<feature type="transmembrane region" description="Helical" evidence="3">
    <location>
        <begin position="501"/>
        <end position="520"/>
    </location>
</feature>
<dbReference type="InterPro" id="IPR027417">
    <property type="entry name" value="P-loop_NTPase"/>
</dbReference>